<dbReference type="InterPro" id="IPR036390">
    <property type="entry name" value="WH_DNA-bd_sf"/>
</dbReference>
<dbReference type="Pfam" id="PF00126">
    <property type="entry name" value="HTH_1"/>
    <property type="match status" value="1"/>
</dbReference>
<dbReference type="Gene3D" id="1.10.10.10">
    <property type="entry name" value="Winged helix-like DNA-binding domain superfamily/Winged helix DNA-binding domain"/>
    <property type="match status" value="1"/>
</dbReference>
<evidence type="ECO:0000313" key="6">
    <source>
        <dbReference type="Proteomes" id="UP000312512"/>
    </source>
</evidence>
<dbReference type="Pfam" id="PF03466">
    <property type="entry name" value="LysR_substrate"/>
    <property type="match status" value="1"/>
</dbReference>
<organism evidence="5 6">
    <name type="scientific">Nonomuraea phyllanthi</name>
    <dbReference type="NCBI Taxonomy" id="2219224"/>
    <lineage>
        <taxon>Bacteria</taxon>
        <taxon>Bacillati</taxon>
        <taxon>Actinomycetota</taxon>
        <taxon>Actinomycetes</taxon>
        <taxon>Streptosporangiales</taxon>
        <taxon>Streptosporangiaceae</taxon>
        <taxon>Nonomuraea</taxon>
    </lineage>
</organism>
<dbReference type="GO" id="GO:0032993">
    <property type="term" value="C:protein-DNA complex"/>
    <property type="evidence" value="ECO:0007669"/>
    <property type="project" value="TreeGrafter"/>
</dbReference>
<evidence type="ECO:0000256" key="2">
    <source>
        <dbReference type="ARBA" id="ARBA00023015"/>
    </source>
</evidence>
<accession>A0A5P9Z577</accession>
<dbReference type="InterPro" id="IPR005119">
    <property type="entry name" value="LysR_subst-bd"/>
</dbReference>
<protein>
    <submittedName>
        <fullName evidence="5">LysR family transcriptional regulator</fullName>
    </submittedName>
</protein>
<evidence type="ECO:0000313" key="5">
    <source>
        <dbReference type="EMBL" id="KAB8197991.1"/>
    </source>
</evidence>
<dbReference type="SUPFAM" id="SSF53850">
    <property type="entry name" value="Periplasmic binding protein-like II"/>
    <property type="match status" value="1"/>
</dbReference>
<dbReference type="SUPFAM" id="SSF46785">
    <property type="entry name" value="Winged helix' DNA-binding domain"/>
    <property type="match status" value="1"/>
</dbReference>
<gene>
    <name evidence="5" type="ORF">FH608_000995</name>
</gene>
<dbReference type="PANTHER" id="PTHR30346:SF30">
    <property type="entry name" value="SMALL NEUTRAL PROTEASE REGULATORY PROTEIN"/>
    <property type="match status" value="1"/>
</dbReference>
<dbReference type="Proteomes" id="UP000312512">
    <property type="component" value="Unassembled WGS sequence"/>
</dbReference>
<evidence type="ECO:0000256" key="1">
    <source>
        <dbReference type="ARBA" id="ARBA00009437"/>
    </source>
</evidence>
<dbReference type="PANTHER" id="PTHR30346">
    <property type="entry name" value="TRANSCRIPTIONAL DUAL REGULATOR HCAR-RELATED"/>
    <property type="match status" value="1"/>
</dbReference>
<accession>A0A5C4WWU2</accession>
<dbReference type="AlphaFoldDB" id="A0A5C4WWU2"/>
<sequence>MRHLRVLCAIADTGSISRAAGALGMSQPALAAQLQRIERRLGGALFERGPAGATPTPLGAWLLARSRSLLPAFEELERDTLRRAEAAGHARIRVGCAPTRLAIYVAKSLRTLLPDADISLRTEQSLDPLPGLLAAERIELATLDDYPGHELSPPQGAVYGVIATEPLFVGLAHDHPLAGRDEVELADLADADWALPPMVEAGPREHFWAACAARGFEPRMSYGVNLDVALDLIAEDRCVGLFQATAPARGRVTLRPLSGTPLRFRHLVGWSARGPLAGHAADLVQAVTKTYWAESMRAPVYRAWLKRHGPLDHGHSVNL</sequence>
<name>A0A5C4WWU2_9ACTN</name>
<reference evidence="5 6" key="1">
    <citation type="submission" date="2019-10" db="EMBL/GenBank/DDBJ databases">
        <title>Nonomuraea sp. nov., isolated from Phyllanthus amarus.</title>
        <authorList>
            <person name="Klykleung N."/>
            <person name="Tanasupawat S."/>
        </authorList>
    </citation>
    <scope>NUCLEOTIDE SEQUENCE [LARGE SCALE GENOMIC DNA]</scope>
    <source>
        <strain evidence="5 6">PA1-10</strain>
    </source>
</reference>
<evidence type="ECO:0000256" key="3">
    <source>
        <dbReference type="ARBA" id="ARBA00023125"/>
    </source>
</evidence>
<evidence type="ECO:0000256" key="4">
    <source>
        <dbReference type="ARBA" id="ARBA00023163"/>
    </source>
</evidence>
<comment type="similarity">
    <text evidence="1">Belongs to the LysR transcriptional regulatory family.</text>
</comment>
<keyword evidence="3" id="KW-0238">DNA-binding</keyword>
<dbReference type="PROSITE" id="PS50931">
    <property type="entry name" value="HTH_LYSR"/>
    <property type="match status" value="1"/>
</dbReference>
<keyword evidence="4" id="KW-0804">Transcription</keyword>
<dbReference type="GO" id="GO:0003700">
    <property type="term" value="F:DNA-binding transcription factor activity"/>
    <property type="evidence" value="ECO:0007669"/>
    <property type="project" value="InterPro"/>
</dbReference>
<dbReference type="PRINTS" id="PR00039">
    <property type="entry name" value="HTHLYSR"/>
</dbReference>
<dbReference type="InterPro" id="IPR000847">
    <property type="entry name" value="LysR_HTH_N"/>
</dbReference>
<keyword evidence="2" id="KW-0805">Transcription regulation</keyword>
<proteinExistence type="inferred from homology"/>
<comment type="caution">
    <text evidence="5">The sequence shown here is derived from an EMBL/GenBank/DDBJ whole genome shotgun (WGS) entry which is preliminary data.</text>
</comment>
<keyword evidence="6" id="KW-1185">Reference proteome</keyword>
<dbReference type="OrthoDB" id="3171102at2"/>
<dbReference type="Gene3D" id="3.40.190.10">
    <property type="entry name" value="Periplasmic binding protein-like II"/>
    <property type="match status" value="2"/>
</dbReference>
<dbReference type="InterPro" id="IPR036388">
    <property type="entry name" value="WH-like_DNA-bd_sf"/>
</dbReference>
<dbReference type="GO" id="GO:0003677">
    <property type="term" value="F:DNA binding"/>
    <property type="evidence" value="ECO:0007669"/>
    <property type="project" value="UniProtKB-KW"/>
</dbReference>
<dbReference type="EMBL" id="VDLX02000001">
    <property type="protein sequence ID" value="KAB8197991.1"/>
    <property type="molecule type" value="Genomic_DNA"/>
</dbReference>